<organism evidence="2">
    <name type="scientific">Flexilinea flocculi</name>
    <dbReference type="NCBI Taxonomy" id="1678840"/>
    <lineage>
        <taxon>Bacteria</taxon>
        <taxon>Bacillati</taxon>
        <taxon>Chloroflexota</taxon>
        <taxon>Anaerolineae</taxon>
        <taxon>Anaerolineales</taxon>
        <taxon>Anaerolineaceae</taxon>
        <taxon>Flexilinea</taxon>
    </lineage>
</organism>
<dbReference type="STRING" id="1678840.ATC1_12409"/>
<dbReference type="GO" id="GO:0019239">
    <property type="term" value="F:deaminase activity"/>
    <property type="evidence" value="ECO:0007669"/>
    <property type="project" value="TreeGrafter"/>
</dbReference>
<evidence type="ECO:0000256" key="1">
    <source>
        <dbReference type="ARBA" id="ARBA00010552"/>
    </source>
</evidence>
<dbReference type="InterPro" id="IPR035959">
    <property type="entry name" value="RutC-like_sf"/>
</dbReference>
<dbReference type="PANTHER" id="PTHR11803">
    <property type="entry name" value="2-IMINOBUTANOATE/2-IMINOPROPANOATE DEAMINASE RIDA"/>
    <property type="match status" value="1"/>
</dbReference>
<reference evidence="2" key="1">
    <citation type="journal article" date="2015" name="Genome Announc.">
        <title>Draft Genome Sequence of Anaerolineae Strain TC1, a Novel Isolate from a Methanogenic Wastewater Treatment System.</title>
        <authorList>
            <person name="Matsuura N."/>
            <person name="Tourlousse D.M."/>
            <person name="Sun L."/>
            <person name="Toyonaga M."/>
            <person name="Kuroda K."/>
            <person name="Ohashi A."/>
            <person name="Cruz R."/>
            <person name="Yamaguchi T."/>
            <person name="Sekiguchi Y."/>
        </authorList>
    </citation>
    <scope>NUCLEOTIDE SEQUENCE [LARGE SCALE GENOMIC DNA]</scope>
    <source>
        <strain evidence="2">TC1</strain>
    </source>
</reference>
<keyword evidence="3" id="KW-1185">Reference proteome</keyword>
<name>A0A0K8PB32_9CHLR</name>
<dbReference type="GO" id="GO:0005829">
    <property type="term" value="C:cytosol"/>
    <property type="evidence" value="ECO:0007669"/>
    <property type="project" value="TreeGrafter"/>
</dbReference>
<dbReference type="Gene3D" id="3.30.1330.40">
    <property type="entry name" value="RutC-like"/>
    <property type="match status" value="1"/>
</dbReference>
<accession>A0A0K8PB32</accession>
<dbReference type="EMBL" id="DF968180">
    <property type="protein sequence ID" value="GAP39872.1"/>
    <property type="molecule type" value="Genomic_DNA"/>
</dbReference>
<dbReference type="Proteomes" id="UP000053370">
    <property type="component" value="Unassembled WGS sequence"/>
</dbReference>
<dbReference type="RefSeq" id="WP_062278669.1">
    <property type="nucleotide sequence ID" value="NZ_DF968180.1"/>
</dbReference>
<dbReference type="OrthoDB" id="9803101at2"/>
<evidence type="ECO:0000313" key="2">
    <source>
        <dbReference type="EMBL" id="GAP39872.1"/>
    </source>
</evidence>
<comment type="similarity">
    <text evidence="1">Belongs to the RutC family.</text>
</comment>
<dbReference type="PANTHER" id="PTHR11803:SF58">
    <property type="entry name" value="PROTEIN HMF1-RELATED"/>
    <property type="match status" value="1"/>
</dbReference>
<dbReference type="Pfam" id="PF01042">
    <property type="entry name" value="Ribonuc_L-PSP"/>
    <property type="match status" value="1"/>
</dbReference>
<gene>
    <name evidence="2" type="ORF">ATC1_12409</name>
</gene>
<evidence type="ECO:0000313" key="3">
    <source>
        <dbReference type="Proteomes" id="UP000053370"/>
    </source>
</evidence>
<protein>
    <submittedName>
        <fullName evidence="2">Enamine deaminase RidA, house cleaning of reactive enamine intermediates, YjgF/YER057c/UK114 family</fullName>
    </submittedName>
</protein>
<dbReference type="InterPro" id="IPR006175">
    <property type="entry name" value="YjgF/YER057c/UK114"/>
</dbReference>
<dbReference type="CDD" id="cd00448">
    <property type="entry name" value="YjgF_YER057c_UK114_family"/>
    <property type="match status" value="1"/>
</dbReference>
<dbReference type="AlphaFoldDB" id="A0A0K8PB32"/>
<proteinExistence type="inferred from homology"/>
<dbReference type="SUPFAM" id="SSF55298">
    <property type="entry name" value="YjgF-like"/>
    <property type="match status" value="1"/>
</dbReference>
<sequence>MSNGISNLPFSKYTIKDSSIYISGAVGRDENTGIMSSDIAEQTETLLKNLKRLLETAGSSLNHCLKINIYLTDMRYFSDMNQAYRKYFDSEHFPARTCIAVIGLPDPEAKVEMDVIAEVCQ</sequence>